<name>A0A6A7Y7T7_9HYPH</name>
<evidence type="ECO:0000256" key="1">
    <source>
        <dbReference type="ARBA" id="ARBA00008520"/>
    </source>
</evidence>
<evidence type="ECO:0000256" key="3">
    <source>
        <dbReference type="ARBA" id="ARBA00022729"/>
    </source>
</evidence>
<feature type="signal peptide" evidence="5">
    <location>
        <begin position="1"/>
        <end position="30"/>
    </location>
</feature>
<evidence type="ECO:0000313" key="7">
    <source>
        <dbReference type="Proteomes" id="UP000332515"/>
    </source>
</evidence>
<dbReference type="AlphaFoldDB" id="A0A6A7Y7T7"/>
<dbReference type="PANTHER" id="PTHR30061">
    <property type="entry name" value="MALTOSE-BINDING PERIPLASMIC PROTEIN"/>
    <property type="match status" value="1"/>
</dbReference>
<feature type="chain" id="PRO_5025496365" evidence="5">
    <location>
        <begin position="31"/>
        <end position="416"/>
    </location>
</feature>
<dbReference type="EMBL" id="VWNA01000001">
    <property type="protein sequence ID" value="MQT14121.1"/>
    <property type="molecule type" value="Genomic_DNA"/>
</dbReference>
<dbReference type="PANTHER" id="PTHR30061:SF50">
    <property type="entry name" value="MALTOSE_MALTODEXTRIN-BINDING PERIPLASMIC PROTEIN"/>
    <property type="match status" value="1"/>
</dbReference>
<proteinExistence type="inferred from homology"/>
<dbReference type="RefSeq" id="WP_153484222.1">
    <property type="nucleotide sequence ID" value="NZ_VWNA01000001.1"/>
</dbReference>
<keyword evidence="7" id="KW-1185">Reference proteome</keyword>
<dbReference type="GO" id="GO:0055052">
    <property type="term" value="C:ATP-binding cassette (ABC) transporter complex, substrate-binding subunit-containing"/>
    <property type="evidence" value="ECO:0007669"/>
    <property type="project" value="TreeGrafter"/>
</dbReference>
<organism evidence="6 7">
    <name type="scientific">Segnochrobactrum spirostomi</name>
    <dbReference type="NCBI Taxonomy" id="2608987"/>
    <lineage>
        <taxon>Bacteria</taxon>
        <taxon>Pseudomonadati</taxon>
        <taxon>Pseudomonadota</taxon>
        <taxon>Alphaproteobacteria</taxon>
        <taxon>Hyphomicrobiales</taxon>
        <taxon>Segnochrobactraceae</taxon>
        <taxon>Segnochrobactrum</taxon>
    </lineage>
</organism>
<dbReference type="GO" id="GO:0055085">
    <property type="term" value="P:transmembrane transport"/>
    <property type="evidence" value="ECO:0007669"/>
    <property type="project" value="InterPro"/>
</dbReference>
<dbReference type="CDD" id="cd13585">
    <property type="entry name" value="PBP2_TMBP_like"/>
    <property type="match status" value="1"/>
</dbReference>
<dbReference type="GO" id="GO:0042956">
    <property type="term" value="P:maltodextrin transmembrane transport"/>
    <property type="evidence" value="ECO:0007669"/>
    <property type="project" value="TreeGrafter"/>
</dbReference>
<gene>
    <name evidence="6" type="ORF">F0357_16020</name>
</gene>
<dbReference type="Proteomes" id="UP000332515">
    <property type="component" value="Unassembled WGS sequence"/>
</dbReference>
<dbReference type="Pfam" id="PF01547">
    <property type="entry name" value="SBP_bac_1"/>
    <property type="match status" value="1"/>
</dbReference>
<keyword evidence="3 5" id="KW-0732">Signal</keyword>
<accession>A0A6A7Y7T7</accession>
<dbReference type="PROSITE" id="PS01037">
    <property type="entry name" value="SBP_BACTERIAL_1"/>
    <property type="match status" value="1"/>
</dbReference>
<dbReference type="GO" id="GO:1901982">
    <property type="term" value="F:maltose binding"/>
    <property type="evidence" value="ECO:0007669"/>
    <property type="project" value="TreeGrafter"/>
</dbReference>
<protein>
    <submittedName>
        <fullName evidence="6">Sugar ABC transporter substrate-binding protein</fullName>
    </submittedName>
</protein>
<keyword evidence="4" id="KW-0574">Periplasm</keyword>
<dbReference type="Gene3D" id="3.40.190.10">
    <property type="entry name" value="Periplasmic binding protein-like II"/>
    <property type="match status" value="2"/>
</dbReference>
<dbReference type="SUPFAM" id="SSF53850">
    <property type="entry name" value="Periplasmic binding protein-like II"/>
    <property type="match status" value="1"/>
</dbReference>
<comment type="caution">
    <text evidence="6">The sequence shown here is derived from an EMBL/GenBank/DDBJ whole genome shotgun (WGS) entry which is preliminary data.</text>
</comment>
<evidence type="ECO:0000256" key="2">
    <source>
        <dbReference type="ARBA" id="ARBA00022448"/>
    </source>
</evidence>
<evidence type="ECO:0000313" key="6">
    <source>
        <dbReference type="EMBL" id="MQT14121.1"/>
    </source>
</evidence>
<evidence type="ECO:0000256" key="5">
    <source>
        <dbReference type="SAM" id="SignalP"/>
    </source>
</evidence>
<dbReference type="InterPro" id="IPR006059">
    <property type="entry name" value="SBP"/>
</dbReference>
<comment type="similarity">
    <text evidence="1">Belongs to the bacterial solute-binding protein 1 family.</text>
</comment>
<sequence length="416" mass="44883">MTTFKSKSLFAAAGLLAGVALTAFGGVAEAGTVRVTVAEYSSGTGPYFQEAAKAFEAANPGTKIAIEVVPWDNLQQKLTTDISAGANPDLSIIGTRWLLDFVSQGIVAPLDPYVTPAFKDRFIPTFLTPSIMNGKVYGLPIAASARALYYNKDVFKKAGYDEAPKTWADFKTAAEKIKATGDGVYGFGLQGKEIETDVYFYYGLWSYGGNIVQDGKSGIDSPAAIDAAKLYKSFIDEGLTEPGVTSYNREDVQNLFKQGKVATVITAPFLSGQIAKEAPKLNYGVAPIPAGPNGDQGTYGVTDSIVMFENSKVKDEAWKFLDFLFTTEQRTKFDKIEGFLPVNAEEAKNPMFADNPDLKVFASLLPKAHFAPVIPGWEDIAQTTSNAIQKIYLGQGEIEPTLKDAAAKINETLSMK</sequence>
<keyword evidence="2" id="KW-0813">Transport</keyword>
<dbReference type="InterPro" id="IPR006061">
    <property type="entry name" value="SBP_1_CS"/>
</dbReference>
<dbReference type="GO" id="GO:0015768">
    <property type="term" value="P:maltose transport"/>
    <property type="evidence" value="ECO:0007669"/>
    <property type="project" value="TreeGrafter"/>
</dbReference>
<reference evidence="6 7" key="1">
    <citation type="submission" date="2019-09" db="EMBL/GenBank/DDBJ databases">
        <title>Segnochrobactrum spirostomi gen. nov., sp. nov., isolated from the ciliate Spirostomum cf. yagiui and description of a novel family, Segnochrobactraceae fam. nov. within the order Rhizobiales of the class Alphaproteobacteria.</title>
        <authorList>
            <person name="Akter S."/>
            <person name="Shazib S.U.A."/>
            <person name="Shin M.K."/>
        </authorList>
    </citation>
    <scope>NUCLEOTIDE SEQUENCE [LARGE SCALE GENOMIC DNA]</scope>
    <source>
        <strain evidence="6 7">Sp-1</strain>
    </source>
</reference>
<evidence type="ECO:0000256" key="4">
    <source>
        <dbReference type="ARBA" id="ARBA00022764"/>
    </source>
</evidence>